<sequence length="60" mass="6702">MTRPAIRSMVRPTVRTPRAPKAARDGQCRPALVFRDFVRQLEKLDATAGTPSRVLRGAVR</sequence>
<dbReference type="RefSeq" id="WP_173947005.1">
    <property type="nucleotide sequence ID" value="NZ_CP102845.1"/>
</dbReference>
<protein>
    <submittedName>
        <fullName evidence="2">Uncharacterized protein</fullName>
    </submittedName>
</protein>
<evidence type="ECO:0000313" key="3">
    <source>
        <dbReference type="Proteomes" id="UP001017257"/>
    </source>
</evidence>
<dbReference type="EMBL" id="CP102845">
    <property type="protein sequence ID" value="UVF18246.1"/>
    <property type="molecule type" value="Genomic_DNA"/>
</dbReference>
<feature type="region of interest" description="Disordered" evidence="1">
    <location>
        <begin position="1"/>
        <end position="26"/>
    </location>
</feature>
<name>A0ABY5RPG4_9HYPH</name>
<dbReference type="Proteomes" id="UP001017257">
    <property type="component" value="Chromosome"/>
</dbReference>
<evidence type="ECO:0000313" key="2">
    <source>
        <dbReference type="EMBL" id="UVF18246.1"/>
    </source>
</evidence>
<reference evidence="2" key="1">
    <citation type="submission" date="2022-08" db="EMBL/GenBank/DDBJ databases">
        <title>Microvirga terrae sp. nov., isolated from soil.</title>
        <authorList>
            <person name="Kim K.H."/>
            <person name="Seo Y.L."/>
            <person name="Kim J.M."/>
            <person name="Lee J.K."/>
            <person name="Han D.M."/>
            <person name="Jeon C.O."/>
        </authorList>
    </citation>
    <scope>NUCLEOTIDE SEQUENCE</scope>
    <source>
        <strain evidence="2">R24</strain>
    </source>
</reference>
<accession>A0ABY5RPG4</accession>
<evidence type="ECO:0000256" key="1">
    <source>
        <dbReference type="SAM" id="MobiDB-lite"/>
    </source>
</evidence>
<keyword evidence="3" id="KW-1185">Reference proteome</keyword>
<proteinExistence type="predicted"/>
<organism evidence="2 3">
    <name type="scientific">Microvirga terrae</name>
    <dbReference type="NCBI Taxonomy" id="2740529"/>
    <lineage>
        <taxon>Bacteria</taxon>
        <taxon>Pseudomonadati</taxon>
        <taxon>Pseudomonadota</taxon>
        <taxon>Alphaproteobacteria</taxon>
        <taxon>Hyphomicrobiales</taxon>
        <taxon>Methylobacteriaceae</taxon>
        <taxon>Microvirga</taxon>
    </lineage>
</organism>
<gene>
    <name evidence="2" type="ORF">HPT29_017235</name>
</gene>